<evidence type="ECO:0000313" key="1">
    <source>
        <dbReference type="EMBL" id="ACD24740.1"/>
    </source>
</evidence>
<dbReference type="PATRIC" id="fig|935198.13.peg.2267"/>
<dbReference type="HOGENOM" id="CLU_3116218_0_0_9"/>
<sequence length="50" mass="5882">MNEVEIEIQQFKKLCQTVESMKSILKSGEFTNEEKVEFMNTSIDILDRNL</sequence>
<name>B2TRJ1_CLOBB</name>
<accession>B2TRJ1</accession>
<reference evidence="1" key="2">
    <citation type="submission" date="2009-08" db="EMBL/GenBank/DDBJ databases">
        <authorList>
            <person name="Shrivastava S."/>
            <person name="Brinkac L.M."/>
            <person name="Dodson R.J."/>
            <person name="Harkins D.M."/>
            <person name="Durkin A.S."/>
            <person name="Sutton G."/>
        </authorList>
    </citation>
    <scope>NUCLEOTIDE SEQUENCE</scope>
    <source>
        <strain evidence="1">Eklund 17B</strain>
    </source>
</reference>
<dbReference type="KEGG" id="cbk:CLL_A2310"/>
<accession>U4PHE9</accession>
<organism evidence="1">
    <name type="scientific">Clostridium botulinum (strain Eklund 17B / Type B)</name>
    <dbReference type="NCBI Taxonomy" id="935198"/>
    <lineage>
        <taxon>Bacteria</taxon>
        <taxon>Bacillati</taxon>
        <taxon>Bacillota</taxon>
        <taxon>Clostridia</taxon>
        <taxon>Eubacteriales</taxon>
        <taxon>Clostridiaceae</taxon>
        <taxon>Clostridium</taxon>
    </lineage>
</organism>
<dbReference type="EMBL" id="CP001056">
    <property type="protein sequence ID" value="ACD24740.1"/>
    <property type="molecule type" value="Genomic_DNA"/>
</dbReference>
<protein>
    <submittedName>
        <fullName evidence="1">Uncharacterized protein</fullName>
    </submittedName>
</protein>
<dbReference type="AlphaFoldDB" id="B2TRJ1"/>
<proteinExistence type="predicted"/>
<gene>
    <name evidence="1" type="ordered locus">CLL_A2310</name>
</gene>
<reference evidence="1" key="1">
    <citation type="submission" date="2009-06" db="EMBL/GenBank/DDBJ databases">
        <authorList>
            <consortium name="US DOE Joint Genome Institute (JGI-PGF)"/>
            <person name="Lucas S."/>
            <person name="Copeland A."/>
            <person name="Lapidus A."/>
            <person name="Glavina del Rio T."/>
            <person name="Dalin E."/>
            <person name="Tice H."/>
            <person name="Bruce D."/>
            <person name="Goodwin L."/>
            <person name="Pitluck S."/>
            <person name="Kyrpides N."/>
            <person name="Mavromatis K."/>
            <person name="Ivanova N."/>
            <person name="Saunders E."/>
            <person name="Brettin T."/>
            <person name="Detter J.C."/>
            <person name="Han C."/>
            <person name="Larimer F."/>
            <person name="Land M."/>
            <person name="Hauser L."/>
            <person name="Markowitz V."/>
            <person name="Cheng J.-F."/>
            <person name="Hugenholtz P."/>
            <person name="Woyke T."/>
            <person name="Wu D."/>
            <person name="Gronow S."/>
            <person name="Klenk H.-P."/>
            <person name="Eisen J.A."/>
        </authorList>
    </citation>
    <scope>NUCLEOTIDE SEQUENCE</scope>
    <source>
        <strain evidence="1">Eklund 17B</strain>
    </source>
</reference>